<proteinExistence type="predicted"/>
<dbReference type="Proteomes" id="UP000267352">
    <property type="component" value="Segment"/>
</dbReference>
<reference evidence="1" key="2">
    <citation type="journal article" date="2018" name="Genome Announc.">
        <title>First Report of a Complete Genome Sequence of White spot syndrome virus from India.</title>
        <authorList>
            <person name="Vinaya Kumar K."/>
            <person name="Shekhar M.S."/>
            <person name="Otta S.K."/>
            <person name="Karthic K."/>
            <person name="Ashok Kumar J."/>
            <person name="Gopikrishna G."/>
            <person name="Vijayan K.K."/>
        </authorList>
    </citation>
    <scope>NUCLEOTIDE SEQUENCE</scope>
    <source>
        <strain evidence="1">IN_AP4RU</strain>
    </source>
</reference>
<organism evidence="1">
    <name type="scientific">White spot syndrome virus</name>
    <dbReference type="NCBI Taxonomy" id="342409"/>
    <lineage>
        <taxon>Viruses</taxon>
        <taxon>Viruses incertae sedis</taxon>
        <taxon>Naldaviricetes</taxon>
        <taxon>Nimaviridae</taxon>
        <taxon>Whispovirus</taxon>
    </lineage>
</organism>
<sequence length="42" mass="4820">MYTKKFTPTNINGANIINMIIKRNILSKRGGKTIQMSFFQSL</sequence>
<evidence type="ECO:0000313" key="1">
    <source>
        <dbReference type="EMBL" id="AUO15006.1"/>
    </source>
</evidence>
<dbReference type="EMBL" id="MG702567">
    <property type="protein sequence ID" value="AUO15006.1"/>
    <property type="molecule type" value="Genomic_DNA"/>
</dbReference>
<protein>
    <submittedName>
        <fullName evidence="2">WSSV125</fullName>
    </submittedName>
    <submittedName>
        <fullName evidence="1">WSSV171</fullName>
    </submittedName>
</protein>
<accession>A0A2I6SBS8</accession>
<reference evidence="1" key="1">
    <citation type="submission" date="2017-12" db="EMBL/GenBank/DDBJ databases">
        <authorList>
            <person name="Katneni V.K."/>
            <person name="Shekhar M.S."/>
            <person name="Otta S.K."/>
            <person name="Karthic K."/>
            <person name="Jangam A.K."/>
            <person name="Gopikrishna G."/>
            <person name="Vijayan K.K."/>
        </authorList>
    </citation>
    <scope>NUCLEOTIDE SEQUENCE [LARGE SCALE GENOMIC DNA]</scope>
    <source>
        <strain evidence="1">IN_AP4RU</strain>
    </source>
</reference>
<reference evidence="2" key="3">
    <citation type="submission" date="2018-09" db="EMBL/GenBank/DDBJ databases">
        <authorList>
            <person name="Katneni V.K."/>
            <person name="Shashi shekhar M."/>
            <person name="Karthic K."/>
            <person name="Jangam A.K."/>
            <person name="Vijayan K.K."/>
        </authorList>
    </citation>
    <scope>NUCLEOTIDE SEQUENCE</scope>
    <source>
        <strain evidence="2">Wssv_ciba_003</strain>
    </source>
</reference>
<evidence type="ECO:0000313" key="2">
    <source>
        <dbReference type="EMBL" id="AYV99434.1"/>
    </source>
</evidence>
<dbReference type="EMBL" id="MH883319">
    <property type="protein sequence ID" value="AYV99434.1"/>
    <property type="molecule type" value="Genomic_DNA"/>
</dbReference>
<name>A0A2I6SBS8_9VIRU</name>